<sequence>MNEDMIRKFELTIPVERSIQAELLLLLGQRPSHGYELIQRLNEADFKSAEADAATVYRNLRRMDKDGLIRSHWEVGESGPGRRQYKLTPQGDESLKLWFQYIVQQKTKLENFLQAYCEYEESSSKRKDGVNKP</sequence>
<name>A0A1Q8QZP8_9FIRM</name>
<evidence type="ECO:0000313" key="2">
    <source>
        <dbReference type="EMBL" id="OLN32781.1"/>
    </source>
</evidence>
<feature type="domain" description="Transcription regulator PadR N-terminal" evidence="1">
    <location>
        <begin position="23"/>
        <end position="96"/>
    </location>
</feature>
<dbReference type="RefSeq" id="WP_075363968.1">
    <property type="nucleotide sequence ID" value="NZ_MLBF01000006.1"/>
</dbReference>
<dbReference type="PANTHER" id="PTHR33169">
    <property type="entry name" value="PADR-FAMILY TRANSCRIPTIONAL REGULATOR"/>
    <property type="match status" value="1"/>
</dbReference>
<gene>
    <name evidence="2" type="ORF">DSOL_1227</name>
</gene>
<proteinExistence type="predicted"/>
<dbReference type="Gene3D" id="1.10.10.10">
    <property type="entry name" value="Winged helix-like DNA-binding domain superfamily/Winged helix DNA-binding domain"/>
    <property type="match status" value="1"/>
</dbReference>
<protein>
    <submittedName>
        <fullName evidence="2">Transcriptional regulator, PadR family</fullName>
    </submittedName>
</protein>
<dbReference type="InterPro" id="IPR005149">
    <property type="entry name" value="Tscrpt_reg_PadR_N"/>
</dbReference>
<reference evidence="2 3" key="1">
    <citation type="submission" date="2016-09" db="EMBL/GenBank/DDBJ databases">
        <title>Complete genome of Desulfosporosinus sp. OL.</title>
        <authorList>
            <person name="Mardanov A."/>
            <person name="Beletsky A."/>
            <person name="Panova A."/>
            <person name="Karnachuk O."/>
            <person name="Ravin N."/>
        </authorList>
    </citation>
    <scope>NUCLEOTIDE SEQUENCE [LARGE SCALE GENOMIC DNA]</scope>
    <source>
        <strain evidence="2 3">OL</strain>
    </source>
</reference>
<dbReference type="EMBL" id="MLBF01000006">
    <property type="protein sequence ID" value="OLN32781.1"/>
    <property type="molecule type" value="Genomic_DNA"/>
</dbReference>
<dbReference type="Proteomes" id="UP000186102">
    <property type="component" value="Unassembled WGS sequence"/>
</dbReference>
<comment type="caution">
    <text evidence="2">The sequence shown here is derived from an EMBL/GenBank/DDBJ whole genome shotgun (WGS) entry which is preliminary data.</text>
</comment>
<dbReference type="Pfam" id="PF03551">
    <property type="entry name" value="PadR"/>
    <property type="match status" value="1"/>
</dbReference>
<dbReference type="SUPFAM" id="SSF46785">
    <property type="entry name" value="Winged helix' DNA-binding domain"/>
    <property type="match status" value="1"/>
</dbReference>
<dbReference type="InterPro" id="IPR036390">
    <property type="entry name" value="WH_DNA-bd_sf"/>
</dbReference>
<keyword evidence="3" id="KW-1185">Reference proteome</keyword>
<dbReference type="InterPro" id="IPR052509">
    <property type="entry name" value="Metal_resp_DNA-bind_regulator"/>
</dbReference>
<dbReference type="STRING" id="1888891.DSOL_1227"/>
<organism evidence="2 3">
    <name type="scientific">Desulfosporosinus metallidurans</name>
    <dbReference type="NCBI Taxonomy" id="1888891"/>
    <lineage>
        <taxon>Bacteria</taxon>
        <taxon>Bacillati</taxon>
        <taxon>Bacillota</taxon>
        <taxon>Clostridia</taxon>
        <taxon>Eubacteriales</taxon>
        <taxon>Desulfitobacteriaceae</taxon>
        <taxon>Desulfosporosinus</taxon>
    </lineage>
</organism>
<dbReference type="AlphaFoldDB" id="A0A1Q8QZP8"/>
<accession>A0A1Q8QZP8</accession>
<dbReference type="OrthoDB" id="9808017at2"/>
<evidence type="ECO:0000313" key="3">
    <source>
        <dbReference type="Proteomes" id="UP000186102"/>
    </source>
</evidence>
<dbReference type="PANTHER" id="PTHR33169:SF14">
    <property type="entry name" value="TRANSCRIPTIONAL REGULATOR RV3488"/>
    <property type="match status" value="1"/>
</dbReference>
<dbReference type="InterPro" id="IPR036388">
    <property type="entry name" value="WH-like_DNA-bd_sf"/>
</dbReference>
<evidence type="ECO:0000259" key="1">
    <source>
        <dbReference type="Pfam" id="PF03551"/>
    </source>
</evidence>